<dbReference type="InterPro" id="IPR024768">
    <property type="entry name" value="Marf1"/>
</dbReference>
<comment type="caution">
    <text evidence="2">The sequence shown here is derived from an EMBL/GenBank/DDBJ whole genome shotgun (WGS) entry which is preliminary data.</text>
</comment>
<accession>A0A8S0U6G1</accession>
<evidence type="ECO:0000313" key="3">
    <source>
        <dbReference type="Proteomes" id="UP000594638"/>
    </source>
</evidence>
<protein>
    <recommendedName>
        <fullName evidence="1">NYN domain-containing protein</fullName>
    </recommendedName>
</protein>
<keyword evidence="3" id="KW-1185">Reference proteome</keyword>
<dbReference type="GO" id="GO:0010468">
    <property type="term" value="P:regulation of gene expression"/>
    <property type="evidence" value="ECO:0007669"/>
    <property type="project" value="InterPro"/>
</dbReference>
<evidence type="ECO:0000313" key="2">
    <source>
        <dbReference type="EMBL" id="CAA3014132.1"/>
    </source>
</evidence>
<evidence type="ECO:0000259" key="1">
    <source>
        <dbReference type="Pfam" id="PF01936"/>
    </source>
</evidence>
<dbReference type="Gramene" id="OE9A030076T1">
    <property type="protein sequence ID" value="OE9A030076C1"/>
    <property type="gene ID" value="OE9A030076"/>
</dbReference>
<dbReference type="AlphaFoldDB" id="A0A8S0U6G1"/>
<dbReference type="GO" id="GO:0005777">
    <property type="term" value="C:peroxisome"/>
    <property type="evidence" value="ECO:0007669"/>
    <property type="project" value="InterPro"/>
</dbReference>
<dbReference type="PANTHER" id="PTHR14379">
    <property type="entry name" value="LIMKAIN B LKAP"/>
    <property type="match status" value="1"/>
</dbReference>
<dbReference type="PANTHER" id="PTHR14379:SF82">
    <property type="entry name" value="OS08G0230500 PROTEIN"/>
    <property type="match status" value="1"/>
</dbReference>
<name>A0A8S0U6G1_OLEEU</name>
<dbReference type="CDD" id="cd10910">
    <property type="entry name" value="PIN_limkain_b1_N_like"/>
    <property type="match status" value="1"/>
</dbReference>
<dbReference type="EMBL" id="CACTIH010007470">
    <property type="protein sequence ID" value="CAA3014132.1"/>
    <property type="molecule type" value="Genomic_DNA"/>
</dbReference>
<organism evidence="2 3">
    <name type="scientific">Olea europaea subsp. europaea</name>
    <dbReference type="NCBI Taxonomy" id="158383"/>
    <lineage>
        <taxon>Eukaryota</taxon>
        <taxon>Viridiplantae</taxon>
        <taxon>Streptophyta</taxon>
        <taxon>Embryophyta</taxon>
        <taxon>Tracheophyta</taxon>
        <taxon>Spermatophyta</taxon>
        <taxon>Magnoliopsida</taxon>
        <taxon>eudicotyledons</taxon>
        <taxon>Gunneridae</taxon>
        <taxon>Pentapetalae</taxon>
        <taxon>asterids</taxon>
        <taxon>lamiids</taxon>
        <taxon>Lamiales</taxon>
        <taxon>Oleaceae</taxon>
        <taxon>Oleeae</taxon>
        <taxon>Olea</taxon>
    </lineage>
</organism>
<dbReference type="OrthoDB" id="549353at2759"/>
<dbReference type="Pfam" id="PF01936">
    <property type="entry name" value="NYN"/>
    <property type="match status" value="1"/>
</dbReference>
<proteinExistence type="predicted"/>
<dbReference type="Proteomes" id="UP000594638">
    <property type="component" value="Unassembled WGS sequence"/>
</dbReference>
<dbReference type="GO" id="GO:0004540">
    <property type="term" value="F:RNA nuclease activity"/>
    <property type="evidence" value="ECO:0007669"/>
    <property type="project" value="InterPro"/>
</dbReference>
<feature type="domain" description="NYN" evidence="1">
    <location>
        <begin position="30"/>
        <end position="99"/>
    </location>
</feature>
<dbReference type="Gene3D" id="3.40.50.1010">
    <property type="entry name" value="5'-nuclease"/>
    <property type="match status" value="1"/>
</dbReference>
<sequence>MMDRTAIAIFWDIKDCAVPKYVRPEDIADVPNGRKDAADKAILVDMFLFALDNCEPCSIMLISGAIDFAPALHILGQRGYTIIVVIPSGVNVSSSLKNAGMYGIGVAWPMGKGLNMGIRE</sequence>
<dbReference type="InterPro" id="IPR021139">
    <property type="entry name" value="NYN"/>
</dbReference>
<reference evidence="2 3" key="1">
    <citation type="submission" date="2019-12" db="EMBL/GenBank/DDBJ databases">
        <authorList>
            <person name="Alioto T."/>
            <person name="Alioto T."/>
            <person name="Gomez Garrido J."/>
        </authorList>
    </citation>
    <scope>NUCLEOTIDE SEQUENCE [LARGE SCALE GENOMIC DNA]</scope>
</reference>
<gene>
    <name evidence="2" type="ORF">OLEA9_A030076</name>
</gene>